<proteinExistence type="predicted"/>
<evidence type="ECO:0000313" key="2">
    <source>
        <dbReference type="Proteomes" id="UP000033018"/>
    </source>
</evidence>
<keyword evidence="2" id="KW-1185">Reference proteome</keyword>
<dbReference type="GeneID" id="28800866"/>
<protein>
    <recommendedName>
        <fullName evidence="3">Minor tail protein</fullName>
    </recommendedName>
</protein>
<dbReference type="KEGG" id="vg:28800866"/>
<dbReference type="Proteomes" id="UP000033018">
    <property type="component" value="Segment"/>
</dbReference>
<accession>A0A0E3X9Z9</accession>
<dbReference type="EMBL" id="KP790011">
    <property type="protein sequence ID" value="AKC03052.1"/>
    <property type="molecule type" value="Genomic_DNA"/>
</dbReference>
<evidence type="ECO:0008006" key="3">
    <source>
        <dbReference type="Google" id="ProtNLM"/>
    </source>
</evidence>
<organism evidence="1 2">
    <name type="scientific">Gordonia phage Gsput1</name>
    <dbReference type="NCBI Taxonomy" id="1622193"/>
    <lineage>
        <taxon>Viruses</taxon>
        <taxon>Duplodnaviria</taxon>
        <taxon>Heunggongvirae</taxon>
        <taxon>Uroviricota</taxon>
        <taxon>Caudoviricetes</taxon>
        <taxon>Ruthgordonvirinae</taxon>
        <taxon>Gesputvirus</taxon>
        <taxon>Gesputvirus gsput1</taxon>
    </lineage>
</organism>
<sequence length="114" mass="11360">MAATNADKQAIADYIASRGNKVTVHSGDPGTTGANQIGASSGNTTWGAAAIVGQDAVATGSAVSFTIPASTTVSHFGIWNGATFLRGYALDASITVNATGSAPVDVTPRIKYTG</sequence>
<reference evidence="1 2" key="1">
    <citation type="journal article" date="2015" name="Sci. Rep.">
        <title>Bacteriophages of wastewater foaming-associated filamentous Gordonia reduce host levels in raw activated sludge.</title>
        <authorList>
            <person name="Liu M."/>
            <person name="Gill J.J."/>
            <person name="Young R."/>
            <person name="Summer E.J."/>
        </authorList>
    </citation>
    <scope>NUCLEOTIDE SEQUENCE [LARGE SCALE GENOMIC DNA]</scope>
</reference>
<dbReference type="OrthoDB" id="17141at10239"/>
<dbReference type="RefSeq" id="YP_009275713.1">
    <property type="nucleotide sequence ID" value="NC_030932.1"/>
</dbReference>
<evidence type="ECO:0000313" key="1">
    <source>
        <dbReference type="EMBL" id="AKC03052.1"/>
    </source>
</evidence>
<gene>
    <name evidence="1" type="ORF">Gsput1_27</name>
</gene>
<name>A0A0E3X9Z9_9CAUD</name>